<keyword evidence="5" id="KW-1185">Reference proteome</keyword>
<dbReference type="AlphaFoldDB" id="A0A179B627"/>
<evidence type="ECO:0000313" key="5">
    <source>
        <dbReference type="Proteomes" id="UP000078368"/>
    </source>
</evidence>
<accession>A0A179B627</accession>
<evidence type="ECO:0000313" key="4">
    <source>
        <dbReference type="EMBL" id="OAP86494.1"/>
    </source>
</evidence>
<feature type="signal peptide" evidence="2">
    <location>
        <begin position="1"/>
        <end position="18"/>
    </location>
</feature>
<name>A0A179B627_9ACTO</name>
<dbReference type="SUPFAM" id="SSF63829">
    <property type="entry name" value="Calcium-dependent phosphotriesterase"/>
    <property type="match status" value="1"/>
</dbReference>
<dbReference type="InterPro" id="IPR019606">
    <property type="entry name" value="GerMN"/>
</dbReference>
<feature type="chain" id="PRO_5038425656" description="GerMN domain-containing protein" evidence="2">
    <location>
        <begin position="19"/>
        <end position="560"/>
    </location>
</feature>
<evidence type="ECO:0000259" key="3">
    <source>
        <dbReference type="SMART" id="SM00909"/>
    </source>
</evidence>
<evidence type="ECO:0000256" key="1">
    <source>
        <dbReference type="SAM" id="MobiDB-lite"/>
    </source>
</evidence>
<dbReference type="InterPro" id="IPR018910">
    <property type="entry name" value="LpqB_C"/>
</dbReference>
<dbReference type="InterPro" id="IPR059026">
    <property type="entry name" value="LpqB_N"/>
</dbReference>
<dbReference type="EMBL" id="LVZK01000001">
    <property type="protein sequence ID" value="OAP86494.1"/>
    <property type="molecule type" value="Genomic_DNA"/>
</dbReference>
<feature type="region of interest" description="Disordered" evidence="1">
    <location>
        <begin position="23"/>
        <end position="50"/>
    </location>
</feature>
<reference evidence="4 5" key="1">
    <citation type="submission" date="2016-04" db="EMBL/GenBank/DDBJ databases">
        <title>Peptidophaga gingivicola gen. nov., sp. nov., isolated from human subgingival plaque.</title>
        <authorList>
            <person name="Beall C.J."/>
            <person name="Mokrzan E.M."/>
            <person name="Griffen A.L."/>
            <person name="Leys E.J."/>
        </authorList>
    </citation>
    <scope>NUCLEOTIDE SEQUENCE [LARGE SCALE GENOMIC DNA]</scope>
    <source>
        <strain evidence="4 5">BA112</strain>
    </source>
</reference>
<dbReference type="PROSITE" id="PS51257">
    <property type="entry name" value="PROKAR_LIPOPROTEIN"/>
    <property type="match status" value="1"/>
</dbReference>
<gene>
    <name evidence="4" type="ORF">A4H34_04995</name>
</gene>
<feature type="domain" description="GerMN" evidence="3">
    <location>
        <begin position="198"/>
        <end position="287"/>
    </location>
</feature>
<comment type="caution">
    <text evidence="4">The sequence shown here is derived from an EMBL/GenBank/DDBJ whole genome shotgun (WGS) entry which is preliminary data.</text>
</comment>
<dbReference type="Proteomes" id="UP000078368">
    <property type="component" value="Unassembled WGS sequence"/>
</dbReference>
<dbReference type="Pfam" id="PF25976">
    <property type="entry name" value="LpqB_N"/>
    <property type="match status" value="1"/>
</dbReference>
<dbReference type="STRING" id="1823756.A4H34_04995"/>
<evidence type="ECO:0000256" key="2">
    <source>
        <dbReference type="SAM" id="SignalP"/>
    </source>
</evidence>
<proteinExistence type="predicted"/>
<dbReference type="Pfam" id="PF10646">
    <property type="entry name" value="Germane"/>
    <property type="match status" value="1"/>
</dbReference>
<keyword evidence="2" id="KW-0732">Signal</keyword>
<protein>
    <recommendedName>
        <fullName evidence="3">GerMN domain-containing protein</fullName>
    </recommendedName>
</protein>
<sequence>MRLAALVAAVLLALAGCAEIPRSGPVDRVSPSTNSEPPIGLSAQPPAEGATPEQIVNGFLLASQAGLDDDFSVAREYLHADAASNWKPLAQVRVYPNSQNIALNTLDSGAVRATVGAHGSVSSQGIFTEAANDAVSTSEFSLAKNANGQWRIVSLDDGIFLSENIFSQKFAEIPLYFLSSDSSSLVADLRYYPKKSFATNAINGLISGPSQWLADGVHTAIPAGTQLTKTVDVANGEASVDLSSQALSASSSQQALMIAQIRHTLGTSNDVRSVKLTVEGSPPGVDAVKSLPSYPFGSYPVSVVSNGAPATVLKAGEIQNKGRGGGNRHLDSIAASYQAGQSAFAATANNATQLFAFDAEKETWWNVKEGRNLLSPSYDSSGWIWSGERENGGSLIVANPSAGREKTVGVSWLRGAKVRDIAVSRDGSRIVVVSELAGTPTIQVAAIHRNADSDDEPMQLGDPMTIGQSMVDVTDVAWIGPTKIAVLGRASAGSDRALYSVKIGGPSERLMAPYTGAVAITAGRDEGSIIVLTDKNVAYSREGGSWRAIASSVTAVALPG</sequence>
<organism evidence="4 5">
    <name type="scientific">Peptidiphaga gingivicola</name>
    <dbReference type="NCBI Taxonomy" id="2741497"/>
    <lineage>
        <taxon>Bacteria</taxon>
        <taxon>Bacillati</taxon>
        <taxon>Actinomycetota</taxon>
        <taxon>Actinomycetes</taxon>
        <taxon>Actinomycetales</taxon>
        <taxon>Actinomycetaceae</taxon>
        <taxon>Peptidiphaga</taxon>
    </lineage>
</organism>
<dbReference type="SMART" id="SM00909">
    <property type="entry name" value="Germane"/>
    <property type="match status" value="1"/>
</dbReference>
<dbReference type="Pfam" id="PF10647">
    <property type="entry name" value="Gmad1"/>
    <property type="match status" value="1"/>
</dbReference>